<reference evidence="1 2" key="1">
    <citation type="submission" date="2020-09" db="EMBL/GenBank/DDBJ databases">
        <title>De no assembly of potato wild relative species, Solanum commersonii.</title>
        <authorList>
            <person name="Cho K."/>
        </authorList>
    </citation>
    <scope>NUCLEOTIDE SEQUENCE [LARGE SCALE GENOMIC DNA]</scope>
    <source>
        <strain evidence="1">LZ3.2</strain>
        <tissue evidence="1">Leaf</tissue>
    </source>
</reference>
<protein>
    <submittedName>
        <fullName evidence="1">Uncharacterized protein</fullName>
    </submittedName>
</protein>
<dbReference type="Proteomes" id="UP000824120">
    <property type="component" value="Chromosome 3"/>
</dbReference>
<keyword evidence="2" id="KW-1185">Reference proteome</keyword>
<name>A0A9J5ZUQ2_SOLCO</name>
<evidence type="ECO:0000313" key="1">
    <source>
        <dbReference type="EMBL" id="KAG5615819.1"/>
    </source>
</evidence>
<accession>A0A9J5ZUQ2</accession>
<proteinExistence type="predicted"/>
<evidence type="ECO:0000313" key="2">
    <source>
        <dbReference type="Proteomes" id="UP000824120"/>
    </source>
</evidence>
<organism evidence="1 2">
    <name type="scientific">Solanum commersonii</name>
    <name type="common">Commerson's wild potato</name>
    <name type="synonym">Commerson's nightshade</name>
    <dbReference type="NCBI Taxonomy" id="4109"/>
    <lineage>
        <taxon>Eukaryota</taxon>
        <taxon>Viridiplantae</taxon>
        <taxon>Streptophyta</taxon>
        <taxon>Embryophyta</taxon>
        <taxon>Tracheophyta</taxon>
        <taxon>Spermatophyta</taxon>
        <taxon>Magnoliopsida</taxon>
        <taxon>eudicotyledons</taxon>
        <taxon>Gunneridae</taxon>
        <taxon>Pentapetalae</taxon>
        <taxon>asterids</taxon>
        <taxon>lamiids</taxon>
        <taxon>Solanales</taxon>
        <taxon>Solanaceae</taxon>
        <taxon>Solanoideae</taxon>
        <taxon>Solaneae</taxon>
        <taxon>Solanum</taxon>
    </lineage>
</organism>
<dbReference type="EMBL" id="JACXVP010000003">
    <property type="protein sequence ID" value="KAG5615819.1"/>
    <property type="molecule type" value="Genomic_DNA"/>
</dbReference>
<dbReference type="AlphaFoldDB" id="A0A9J5ZUQ2"/>
<comment type="caution">
    <text evidence="1">The sequence shown here is derived from an EMBL/GenBank/DDBJ whole genome shotgun (WGS) entry which is preliminary data.</text>
</comment>
<sequence length="118" mass="13162">MNQILLETDGKGLGDDDIIKDEERLLKAGEQNSTTIVGEWEVEQAEPLQIQQAIMNKGRETSILVQQNVIKLAASSLKAPDKKKQSAAVTDRDSDRMVEYYSTTTRQASSYWGRFSGP</sequence>
<gene>
    <name evidence="1" type="ORF">H5410_015643</name>
</gene>